<dbReference type="EMBL" id="JAOQNS010000011">
    <property type="protein sequence ID" value="MCW2309160.1"/>
    <property type="molecule type" value="Genomic_DNA"/>
</dbReference>
<protein>
    <recommendedName>
        <fullName evidence="7">Endolytic murein transglycosylase</fullName>
        <ecNumber evidence="7">4.2.2.29</ecNumber>
    </recommendedName>
    <alternativeName>
        <fullName evidence="7">Peptidoglycan lytic transglycosylase</fullName>
    </alternativeName>
    <alternativeName>
        <fullName evidence="7">Peptidoglycan polymerization terminase</fullName>
    </alternativeName>
</protein>
<evidence type="ECO:0000256" key="4">
    <source>
        <dbReference type="ARBA" id="ARBA00023136"/>
    </source>
</evidence>
<name>A0ABT3HFI2_9HYPH</name>
<keyword evidence="6 7" id="KW-0961">Cell wall biogenesis/degradation</keyword>
<reference evidence="10" key="1">
    <citation type="submission" date="2023-07" db="EMBL/GenBank/DDBJ databases">
        <title>Genome sequencing of Purple Non-Sulfur Bacteria from various extreme environments.</title>
        <authorList>
            <person name="Mayer M."/>
        </authorList>
    </citation>
    <scope>NUCLEOTIDE SEQUENCE [LARGE SCALE GENOMIC DNA]</scope>
    <source>
        <strain evidence="10">DSM 17935</strain>
    </source>
</reference>
<dbReference type="PANTHER" id="PTHR30518:SF2">
    <property type="entry name" value="ENDOLYTIC MUREIN TRANSGLYCOSYLASE"/>
    <property type="match status" value="1"/>
</dbReference>
<dbReference type="PANTHER" id="PTHR30518">
    <property type="entry name" value="ENDOLYTIC MUREIN TRANSGLYCOSYLASE"/>
    <property type="match status" value="1"/>
</dbReference>
<evidence type="ECO:0000256" key="8">
    <source>
        <dbReference type="SAM" id="MobiDB-lite"/>
    </source>
</evidence>
<keyword evidence="10" id="KW-1185">Reference proteome</keyword>
<keyword evidence="5 7" id="KW-0456">Lyase</keyword>
<accession>A0ABT3HFI2</accession>
<feature type="transmembrane region" description="Helical" evidence="7">
    <location>
        <begin position="39"/>
        <end position="63"/>
    </location>
</feature>
<gene>
    <name evidence="7" type="primary">mltG</name>
    <name evidence="9" type="ORF">M2319_003511</name>
</gene>
<feature type="region of interest" description="Disordered" evidence="8">
    <location>
        <begin position="1"/>
        <end position="34"/>
    </location>
</feature>
<keyword evidence="1 7" id="KW-1003">Cell membrane</keyword>
<comment type="catalytic activity">
    <reaction evidence="7">
        <text>a peptidoglycan chain = a peptidoglycan chain with N-acetyl-1,6-anhydromuramyl-[peptide] at the reducing end + a peptidoglycan chain with N-acetylglucosamine at the non-reducing end.</text>
        <dbReference type="EC" id="4.2.2.29"/>
    </reaction>
</comment>
<sequence length="397" mass="43481">MSDNPETGHRLNPRSPREAIQPEPAPPPPGRSRHVRNPVVMLLNLVMTILVVGIVIGGAFLYWGKLQFDEPGPLTQDKTIIVPQGATLDSITGSLERQGVISEGWVFSTGVRIYKNAAKLKAGEYLFKARSSMQDVMNTMVEGKAILHGVTIPEGFTSEQVVARLNANDILIGDLTAIPPEGSLLPDTYKFNRGTTRQQVLDRMKNAHDRALDEIWNRRADDLPIETPEELVILASIVEKETGRADERSRVAGVFINRLKRGMRLESDPTILYGLHGGSAWQESRTILRSELNKPNAYNTYQINGLPPGPIANPGRAAMEAVANPSRTDEIFFVADGTGGHQFSSTLEQHNRNVARWREVEKKRREEAEKAAAEKAAEDAAGEATDGTGNGEAPAAN</sequence>
<comment type="function">
    <text evidence="7">Functions as a peptidoglycan terminase that cleaves nascent peptidoglycan strands endolytically to terminate their elongation.</text>
</comment>
<dbReference type="CDD" id="cd08010">
    <property type="entry name" value="MltG_like"/>
    <property type="match status" value="1"/>
</dbReference>
<dbReference type="Pfam" id="PF02618">
    <property type="entry name" value="YceG"/>
    <property type="match status" value="1"/>
</dbReference>
<dbReference type="NCBIfam" id="TIGR00247">
    <property type="entry name" value="endolytic transglycosylase MltG"/>
    <property type="match status" value="1"/>
</dbReference>
<dbReference type="Gene3D" id="3.30.1490.480">
    <property type="entry name" value="Endolytic murein transglycosylase"/>
    <property type="match status" value="1"/>
</dbReference>
<evidence type="ECO:0000313" key="10">
    <source>
        <dbReference type="Proteomes" id="UP001209755"/>
    </source>
</evidence>
<feature type="site" description="Important for catalytic activity" evidence="7">
    <location>
        <position position="241"/>
    </location>
</feature>
<comment type="caution">
    <text evidence="9">The sequence shown here is derived from an EMBL/GenBank/DDBJ whole genome shotgun (WGS) entry which is preliminary data.</text>
</comment>
<dbReference type="Gene3D" id="3.30.160.60">
    <property type="entry name" value="Classic Zinc Finger"/>
    <property type="match status" value="1"/>
</dbReference>
<evidence type="ECO:0000256" key="3">
    <source>
        <dbReference type="ARBA" id="ARBA00022989"/>
    </source>
</evidence>
<evidence type="ECO:0000256" key="2">
    <source>
        <dbReference type="ARBA" id="ARBA00022692"/>
    </source>
</evidence>
<evidence type="ECO:0000256" key="6">
    <source>
        <dbReference type="ARBA" id="ARBA00023316"/>
    </source>
</evidence>
<organism evidence="9 10">
    <name type="scientific">Rhodobium gokarnense</name>
    <dbReference type="NCBI Taxonomy" id="364296"/>
    <lineage>
        <taxon>Bacteria</taxon>
        <taxon>Pseudomonadati</taxon>
        <taxon>Pseudomonadota</taxon>
        <taxon>Alphaproteobacteria</taxon>
        <taxon>Hyphomicrobiales</taxon>
        <taxon>Rhodobiaceae</taxon>
        <taxon>Rhodobium</taxon>
    </lineage>
</organism>
<evidence type="ECO:0000256" key="1">
    <source>
        <dbReference type="ARBA" id="ARBA00022475"/>
    </source>
</evidence>
<keyword evidence="4 7" id="KW-0472">Membrane</keyword>
<comment type="subcellular location">
    <subcellularLocation>
        <location evidence="7">Cell inner membrane</location>
        <topology evidence="7">Single-pass membrane protein</topology>
    </subcellularLocation>
</comment>
<dbReference type="HAMAP" id="MF_02065">
    <property type="entry name" value="MltG"/>
    <property type="match status" value="1"/>
</dbReference>
<keyword evidence="7" id="KW-0997">Cell inner membrane</keyword>
<evidence type="ECO:0000313" key="9">
    <source>
        <dbReference type="EMBL" id="MCW2309160.1"/>
    </source>
</evidence>
<keyword evidence="3 7" id="KW-1133">Transmembrane helix</keyword>
<evidence type="ECO:0000256" key="7">
    <source>
        <dbReference type="HAMAP-Rule" id="MF_02065"/>
    </source>
</evidence>
<evidence type="ECO:0000256" key="5">
    <source>
        <dbReference type="ARBA" id="ARBA00023239"/>
    </source>
</evidence>
<dbReference type="RefSeq" id="WP_264602751.1">
    <property type="nucleotide sequence ID" value="NZ_JAOQNS010000011.1"/>
</dbReference>
<dbReference type="EC" id="4.2.2.29" evidence="7"/>
<dbReference type="InterPro" id="IPR003770">
    <property type="entry name" value="MLTG-like"/>
</dbReference>
<feature type="compositionally biased region" description="Basic and acidic residues" evidence="8">
    <location>
        <begin position="362"/>
        <end position="378"/>
    </location>
</feature>
<dbReference type="Proteomes" id="UP001209755">
    <property type="component" value="Unassembled WGS sequence"/>
</dbReference>
<feature type="region of interest" description="Disordered" evidence="8">
    <location>
        <begin position="362"/>
        <end position="397"/>
    </location>
</feature>
<proteinExistence type="inferred from homology"/>
<keyword evidence="2 7" id="KW-0812">Transmembrane</keyword>
<comment type="similarity">
    <text evidence="7">Belongs to the transglycosylase MltG family.</text>
</comment>